<organism evidence="2">
    <name type="scientific">Cladocopium goreaui</name>
    <dbReference type="NCBI Taxonomy" id="2562237"/>
    <lineage>
        <taxon>Eukaryota</taxon>
        <taxon>Sar</taxon>
        <taxon>Alveolata</taxon>
        <taxon>Dinophyceae</taxon>
        <taxon>Suessiales</taxon>
        <taxon>Symbiodiniaceae</taxon>
        <taxon>Cladocopium</taxon>
    </lineage>
</organism>
<protein>
    <submittedName>
        <fullName evidence="4">GDT1 family protein</fullName>
    </submittedName>
</protein>
<comment type="caution">
    <text evidence="2">The sequence shown here is derived from an EMBL/GenBank/DDBJ whole genome shotgun (WGS) entry which is preliminary data.</text>
</comment>
<evidence type="ECO:0000313" key="4">
    <source>
        <dbReference type="EMBL" id="CAL4785514.1"/>
    </source>
</evidence>
<keyword evidence="1" id="KW-0472">Membrane</keyword>
<dbReference type="AlphaFoldDB" id="A0A9P1CW66"/>
<evidence type="ECO:0000313" key="2">
    <source>
        <dbReference type="EMBL" id="CAI3998202.1"/>
    </source>
</evidence>
<keyword evidence="1" id="KW-0812">Transmembrane</keyword>
<gene>
    <name evidence="2" type="ORF">C1SCF055_LOCUS24519</name>
</gene>
<reference evidence="2" key="1">
    <citation type="submission" date="2022-10" db="EMBL/GenBank/DDBJ databases">
        <authorList>
            <person name="Chen Y."/>
            <person name="Dougan E. K."/>
            <person name="Chan C."/>
            <person name="Rhodes N."/>
            <person name="Thang M."/>
        </authorList>
    </citation>
    <scope>NUCLEOTIDE SEQUENCE</scope>
</reference>
<keyword evidence="5" id="KW-1185">Reference proteome</keyword>
<sequence>MAYVDGWLAPCGLKGDDDEKDDKDEALLEVESTPSGNVKRNNIVVVALLGSLDDFTVYLIMAGSGIYTWYELILGTFLGCAVLASIVPWLSRLFW</sequence>
<reference evidence="3" key="2">
    <citation type="submission" date="2024-04" db="EMBL/GenBank/DDBJ databases">
        <authorList>
            <person name="Chen Y."/>
            <person name="Shah S."/>
            <person name="Dougan E. K."/>
            <person name="Thang M."/>
            <person name="Chan C."/>
        </authorList>
    </citation>
    <scope>NUCLEOTIDE SEQUENCE [LARGE SCALE GENOMIC DNA]</scope>
</reference>
<name>A0A9P1CW66_9DINO</name>
<proteinExistence type="predicted"/>
<evidence type="ECO:0000313" key="3">
    <source>
        <dbReference type="EMBL" id="CAL1151577.1"/>
    </source>
</evidence>
<dbReference type="EMBL" id="CAMXCT020002446">
    <property type="protein sequence ID" value="CAL1151577.1"/>
    <property type="molecule type" value="Genomic_DNA"/>
</dbReference>
<dbReference type="Proteomes" id="UP001152797">
    <property type="component" value="Unassembled WGS sequence"/>
</dbReference>
<feature type="transmembrane region" description="Helical" evidence="1">
    <location>
        <begin position="67"/>
        <end position="90"/>
    </location>
</feature>
<feature type="transmembrane region" description="Helical" evidence="1">
    <location>
        <begin position="43"/>
        <end position="61"/>
    </location>
</feature>
<keyword evidence="1" id="KW-1133">Transmembrane helix</keyword>
<evidence type="ECO:0000256" key="1">
    <source>
        <dbReference type="SAM" id="Phobius"/>
    </source>
</evidence>
<accession>A0A9P1CW66</accession>
<evidence type="ECO:0000313" key="5">
    <source>
        <dbReference type="Proteomes" id="UP001152797"/>
    </source>
</evidence>
<dbReference type="EMBL" id="CAMXCT010002446">
    <property type="protein sequence ID" value="CAI3998202.1"/>
    <property type="molecule type" value="Genomic_DNA"/>
</dbReference>
<dbReference type="EMBL" id="CAMXCT030002446">
    <property type="protein sequence ID" value="CAL4785514.1"/>
    <property type="molecule type" value="Genomic_DNA"/>
</dbReference>